<feature type="transmembrane region" description="Helical" evidence="9">
    <location>
        <begin position="12"/>
        <end position="33"/>
    </location>
</feature>
<dbReference type="EMBL" id="JACGDA010000001">
    <property type="protein sequence ID" value="MBA6145908.1"/>
    <property type="molecule type" value="Genomic_DNA"/>
</dbReference>
<reference evidence="11 12" key="1">
    <citation type="submission" date="2020-07" db="EMBL/GenBank/DDBJ databases">
        <title>Diversity of carbapenemase encoding genes among Pseudomonas putida group clinical isolates in a tertiary Brazilian hospital.</title>
        <authorList>
            <person name="Alberto-Lei F."/>
            <person name="Nodari C.S."/>
            <person name="Streling A.P."/>
            <person name="Paulino J.T."/>
            <person name="Bessa-Neto F.O."/>
            <person name="Cayo R."/>
            <person name="Gales A.C."/>
        </authorList>
    </citation>
    <scope>NUCLEOTIDE SEQUENCE [LARGE SCALE GENOMIC DNA]</scope>
    <source>
        <strain evidence="11 12">11213</strain>
    </source>
</reference>
<evidence type="ECO:0000256" key="9">
    <source>
        <dbReference type="RuleBase" id="RU368030"/>
    </source>
</evidence>
<keyword evidence="3" id="KW-1003">Cell membrane</keyword>
<keyword evidence="6 9" id="KW-0812">Transmembrane</keyword>
<organism evidence="11 12">
    <name type="scientific">Pseudomonas juntendi</name>
    <dbReference type="NCBI Taxonomy" id="2666183"/>
    <lineage>
        <taxon>Bacteria</taxon>
        <taxon>Pseudomonadati</taxon>
        <taxon>Pseudomonadota</taxon>
        <taxon>Gammaproteobacteria</taxon>
        <taxon>Pseudomonadales</taxon>
        <taxon>Pseudomonadaceae</taxon>
        <taxon>Pseudomonas</taxon>
    </lineage>
</organism>
<gene>
    <name evidence="11" type="primary">gspJ</name>
    <name evidence="11" type="ORF">H4C15_00065</name>
</gene>
<evidence type="ECO:0000313" key="12">
    <source>
        <dbReference type="Proteomes" id="UP000577346"/>
    </source>
</evidence>
<comment type="caution">
    <text evidence="11">The sequence shown here is derived from an EMBL/GenBank/DDBJ whole genome shotgun (WGS) entry which is preliminary data.</text>
</comment>
<dbReference type="SUPFAM" id="SSF54523">
    <property type="entry name" value="Pili subunits"/>
    <property type="match status" value="2"/>
</dbReference>
<feature type="domain" description="Type II secretion system protein GspI C-terminal" evidence="10">
    <location>
        <begin position="44"/>
        <end position="119"/>
    </location>
</feature>
<dbReference type="InterPro" id="IPR010052">
    <property type="entry name" value="T2SS_protein-GspI"/>
</dbReference>
<keyword evidence="5 9" id="KW-0997">Cell inner membrane</keyword>
<comment type="caution">
    <text evidence="9">Lacks conserved residue(s) required for the propagation of feature annotation.</text>
</comment>
<evidence type="ECO:0000256" key="3">
    <source>
        <dbReference type="ARBA" id="ARBA00022475"/>
    </source>
</evidence>
<dbReference type="InterPro" id="IPR003413">
    <property type="entry name" value="T2SS_GspI_C"/>
</dbReference>
<comment type="similarity">
    <text evidence="9">Belongs to the GSP I family.</text>
</comment>
<feature type="transmembrane region" description="Helical" evidence="9">
    <location>
        <begin position="134"/>
        <end position="157"/>
    </location>
</feature>
<protein>
    <recommendedName>
        <fullName evidence="9">Type II secretion system protein I</fullName>
        <shortName evidence="9">T2SS minor pseudopilin I</shortName>
    </recommendedName>
</protein>
<dbReference type="PROSITE" id="PS00409">
    <property type="entry name" value="PROKAR_NTER_METHYL"/>
    <property type="match status" value="1"/>
</dbReference>
<dbReference type="GO" id="GO:0015628">
    <property type="term" value="P:protein secretion by the type II secretion system"/>
    <property type="evidence" value="ECO:0007669"/>
    <property type="project" value="UniProtKB-UniRule"/>
</dbReference>
<dbReference type="PANTHER" id="PTHR39583">
    <property type="entry name" value="TYPE II SECRETION SYSTEM PROTEIN J-RELATED"/>
    <property type="match status" value="1"/>
</dbReference>
<comment type="subcellular location">
    <subcellularLocation>
        <location evidence="1 9">Cell inner membrane</location>
        <topology evidence="1 9">Single-pass membrane protein</topology>
    </subcellularLocation>
</comment>
<evidence type="ECO:0000256" key="1">
    <source>
        <dbReference type="ARBA" id="ARBA00004377"/>
    </source>
</evidence>
<dbReference type="Proteomes" id="UP000577346">
    <property type="component" value="Unassembled WGS sequence"/>
</dbReference>
<comment type="PTM">
    <text evidence="9">Cleaved by prepilin peptidase.</text>
</comment>
<dbReference type="InterPro" id="IPR010055">
    <property type="entry name" value="T2SS_protein-GspJ"/>
</dbReference>
<keyword evidence="4 9" id="KW-0488">Methylation</keyword>
<comment type="similarity">
    <text evidence="2">Belongs to the GSP J family.</text>
</comment>
<dbReference type="Pfam" id="PF07963">
    <property type="entry name" value="N_methyl"/>
    <property type="match status" value="2"/>
</dbReference>
<evidence type="ECO:0000256" key="5">
    <source>
        <dbReference type="ARBA" id="ARBA00022519"/>
    </source>
</evidence>
<accession>A0A7W2LRV7</accession>
<keyword evidence="8 9" id="KW-0472">Membrane</keyword>
<dbReference type="AlphaFoldDB" id="A0A7W2LRV7"/>
<evidence type="ECO:0000259" key="10">
    <source>
        <dbReference type="Pfam" id="PF02501"/>
    </source>
</evidence>
<dbReference type="InterPro" id="IPR051621">
    <property type="entry name" value="T2SS_protein_J"/>
</dbReference>
<dbReference type="NCBIfam" id="TIGR02532">
    <property type="entry name" value="IV_pilin_GFxxxE"/>
    <property type="match status" value="2"/>
</dbReference>
<dbReference type="RefSeq" id="WP_082414618.1">
    <property type="nucleotide sequence ID" value="NZ_JACGDA010000001.1"/>
</dbReference>
<evidence type="ECO:0000313" key="11">
    <source>
        <dbReference type="EMBL" id="MBA6145908.1"/>
    </source>
</evidence>
<dbReference type="Pfam" id="PF02501">
    <property type="entry name" value="T2SSI"/>
    <property type="match status" value="1"/>
</dbReference>
<dbReference type="Gene3D" id="2.10.70.20">
    <property type="entry name" value="gspk-gspi-gspj complex like domains"/>
    <property type="match status" value="1"/>
</dbReference>
<evidence type="ECO:0000256" key="7">
    <source>
        <dbReference type="ARBA" id="ARBA00022989"/>
    </source>
</evidence>
<comment type="function">
    <text evidence="9">Component of the type II secretion system required for the energy-dependent secretion of extracellular factors such as proteases and toxins from the periplasm.</text>
</comment>
<name>A0A7W2LRV7_9PSED</name>
<evidence type="ECO:0000256" key="8">
    <source>
        <dbReference type="ARBA" id="ARBA00023136"/>
    </source>
</evidence>
<evidence type="ECO:0000256" key="6">
    <source>
        <dbReference type="ARBA" id="ARBA00022692"/>
    </source>
</evidence>
<dbReference type="GO" id="GO:0005886">
    <property type="term" value="C:plasma membrane"/>
    <property type="evidence" value="ECO:0007669"/>
    <property type="project" value="UniProtKB-SubCell"/>
</dbReference>
<evidence type="ECO:0000256" key="2">
    <source>
        <dbReference type="ARBA" id="ARBA00011084"/>
    </source>
</evidence>
<sequence length="315" mass="35122">MPRSSSPERGFTLLEVLVALAIFAVLAVAVSTASQRILVQSQGLQERLFASWVADNHLLEMRLQPALAPGQRSVEVMFGQRRWTLQESRRRLGGAGLLEVEVRVGLAADRQVLHQATGWQGAAMRHARPRQHGFTLIELLLAMALFALLAVGSARVLDVVMRAERARQAQAEQLHALGRAMSLIQRDALQGYLPASLGKGGYGILLNGDRAHWLTREPDHQALKRSELRVVEYWLADGVLWRQRRTQGQGQPRPQRLLEGVGELQWRLHVPGSGWQAHWPMAQRRALPPQALEVTLSTRRLAQIRRVLPLGGASQ</sequence>
<dbReference type="Pfam" id="PF11612">
    <property type="entry name" value="T2SSJ"/>
    <property type="match status" value="1"/>
</dbReference>
<dbReference type="InterPro" id="IPR045584">
    <property type="entry name" value="Pilin-like"/>
</dbReference>
<keyword evidence="7 9" id="KW-1133">Transmembrane helix</keyword>
<dbReference type="NCBIfam" id="TIGR01707">
    <property type="entry name" value="gspI"/>
    <property type="match status" value="1"/>
</dbReference>
<proteinExistence type="inferred from homology"/>
<dbReference type="PANTHER" id="PTHR39583:SF2">
    <property type="entry name" value="TYPE II SECRETION SYSTEM PROTEIN J"/>
    <property type="match status" value="1"/>
</dbReference>
<evidence type="ECO:0000256" key="4">
    <source>
        <dbReference type="ARBA" id="ARBA00022481"/>
    </source>
</evidence>
<dbReference type="NCBIfam" id="TIGR01711">
    <property type="entry name" value="gspJ"/>
    <property type="match status" value="1"/>
</dbReference>
<comment type="subunit">
    <text evidence="9">Type II secretion is composed of four main components: the outer membrane complex, the inner membrane complex, the cytoplasmic secretion ATPase and the periplasm-spanning pseudopilus.</text>
</comment>
<dbReference type="InterPro" id="IPR012902">
    <property type="entry name" value="N_methyl_site"/>
</dbReference>
<dbReference type="GO" id="GO:0015627">
    <property type="term" value="C:type II protein secretion system complex"/>
    <property type="evidence" value="ECO:0007669"/>
    <property type="project" value="UniProtKB-UniRule"/>
</dbReference>
<dbReference type="Gene3D" id="3.30.1300.30">
    <property type="entry name" value="GSPII I/J protein-like"/>
    <property type="match status" value="1"/>
</dbReference>